<evidence type="ECO:0000256" key="7">
    <source>
        <dbReference type="RuleBase" id="RU364138"/>
    </source>
</evidence>
<dbReference type="GO" id="GO:0009395">
    <property type="term" value="P:phospholipid catabolic process"/>
    <property type="evidence" value="ECO:0007669"/>
    <property type="project" value="TreeGrafter"/>
</dbReference>
<evidence type="ECO:0000256" key="9">
    <source>
        <dbReference type="SAM" id="Phobius"/>
    </source>
</evidence>
<feature type="region of interest" description="Disordered" evidence="8">
    <location>
        <begin position="661"/>
        <end position="684"/>
    </location>
</feature>
<dbReference type="Pfam" id="PF04916">
    <property type="entry name" value="Phospholip_B"/>
    <property type="match status" value="1"/>
</dbReference>
<dbReference type="EMBL" id="HBGF01020089">
    <property type="protein sequence ID" value="CAD9113211.1"/>
    <property type="molecule type" value="Transcribed_RNA"/>
</dbReference>
<dbReference type="PANTHER" id="PTHR12370">
    <property type="entry name" value="PHOSPHOLIPASE B-RELATED"/>
    <property type="match status" value="1"/>
</dbReference>
<dbReference type="InterPro" id="IPR007000">
    <property type="entry name" value="PLipase_B-like"/>
</dbReference>
<keyword evidence="6" id="KW-0325">Glycoprotein</keyword>
<keyword evidence="9" id="KW-0812">Transmembrane</keyword>
<reference evidence="10" key="1">
    <citation type="submission" date="2021-01" db="EMBL/GenBank/DDBJ databases">
        <authorList>
            <person name="Corre E."/>
            <person name="Pelletier E."/>
            <person name="Niang G."/>
            <person name="Scheremetjew M."/>
            <person name="Finn R."/>
            <person name="Kale V."/>
            <person name="Holt S."/>
            <person name="Cochrane G."/>
            <person name="Meng A."/>
            <person name="Brown T."/>
            <person name="Cohen L."/>
        </authorList>
    </citation>
    <scope>NUCLEOTIDE SEQUENCE</scope>
    <source>
        <strain evidence="10">CCAP 1951/1</strain>
    </source>
</reference>
<sequence>MAFARALLTVVGLLAVAAWRVDAQGNSTGGNSSTVLNMTGPGNWTRPEIEGLKSSVPYQTNRTFYAHLIGTSWQNFTVVSSIGQHNFTTTATPVAEILRNSDAQGWDFLSVRSLVGIDAYYVAGYAEGFVTYKNIYNAWYNTVEEKQRIVLRPQAPNATSKANETCISDYVNTQIAFLRNHEKTTPFGRQLANLWRQMEGMADGWRAGYEAAGKPRSIHTELNFTSIYLLNYLPEFTSVKHKCTMPNHTAVEPRATPQNLGDHCSVLYKVSGNDVIFGHTTWFTYESMTRSYKTYHFPGGEIASIRVSSYPGVVGSTDDWFLTGAGLAVTETTLGNMNETSSKMIRPESTPLFMRSVIASYLATTPAEWVALFKRENSGQCNNQWQVLQTHWAYSDLNASRPMRNGTFWVAEQSLQEVIAADQTALLAKQKYWASYNVPFYPQIVKNLNFTLPDVRGRMFERQQGNVTNVTGMYYMLRYNNYEHDKISTQPECRTPWTPNGTIQCPPDYQQNPNFAIAARGDLQGPDGFALYGATDVKVSTARVSATGKYKTIAQVGPTTIQQKPFVLSHYVAANPEAATVKWRGLPNTVEWDPVELDDTHLIIPETGAPTPTGAPAATTAAPTPAPAAGGNGPAPWVVGLLIIVALLSAAAAGIVCVRSSRETAQHKQPTRNEDTPLVDRSAV</sequence>
<keyword evidence="5 7" id="KW-0443">Lipid metabolism</keyword>
<keyword evidence="9" id="KW-1133">Transmembrane helix</keyword>
<evidence type="ECO:0000256" key="2">
    <source>
        <dbReference type="ARBA" id="ARBA00022729"/>
    </source>
</evidence>
<accession>A0A7S1LTH2</accession>
<keyword evidence="2 7" id="KW-0732">Signal</keyword>
<feature type="transmembrane region" description="Helical" evidence="9">
    <location>
        <begin position="637"/>
        <end position="658"/>
    </location>
</feature>
<protein>
    <recommendedName>
        <fullName evidence="7">Phospholipase B-like</fullName>
        <ecNumber evidence="7">3.1.1.-</ecNumber>
    </recommendedName>
</protein>
<feature type="region of interest" description="Disordered" evidence="8">
    <location>
        <begin position="607"/>
        <end position="628"/>
    </location>
</feature>
<organism evidence="10">
    <name type="scientific">Neobodo designis</name>
    <name type="common">Flagellated protozoan</name>
    <name type="synonym">Bodo designis</name>
    <dbReference type="NCBI Taxonomy" id="312471"/>
    <lineage>
        <taxon>Eukaryota</taxon>
        <taxon>Discoba</taxon>
        <taxon>Euglenozoa</taxon>
        <taxon>Kinetoplastea</taxon>
        <taxon>Metakinetoplastina</taxon>
        <taxon>Neobodonida</taxon>
        <taxon>Neobodo</taxon>
    </lineage>
</organism>
<evidence type="ECO:0000313" key="10">
    <source>
        <dbReference type="EMBL" id="CAD9113211.1"/>
    </source>
</evidence>
<dbReference type="EC" id="3.1.1.-" evidence="7"/>
<dbReference type="GO" id="GO:0004620">
    <property type="term" value="F:phospholipase activity"/>
    <property type="evidence" value="ECO:0007669"/>
    <property type="project" value="InterPro"/>
</dbReference>
<dbReference type="AlphaFoldDB" id="A0A7S1LTH2"/>
<dbReference type="PANTHER" id="PTHR12370:SF3">
    <property type="entry name" value="PHOSPHOLIPASE B-LIKE 2-RELATED"/>
    <property type="match status" value="1"/>
</dbReference>
<keyword evidence="3 7" id="KW-0378">Hydrolase</keyword>
<name>A0A7S1LTH2_NEODS</name>
<gene>
    <name evidence="10" type="ORF">NDES1114_LOCUS13266</name>
</gene>
<feature type="chain" id="PRO_5031596067" description="Phospholipase B-like" evidence="7">
    <location>
        <begin position="24"/>
        <end position="684"/>
    </location>
</feature>
<evidence type="ECO:0000256" key="8">
    <source>
        <dbReference type="SAM" id="MobiDB-lite"/>
    </source>
</evidence>
<comment type="function">
    <text evidence="7">Putative phospholipase.</text>
</comment>
<evidence type="ECO:0000256" key="5">
    <source>
        <dbReference type="ARBA" id="ARBA00023098"/>
    </source>
</evidence>
<evidence type="ECO:0000256" key="3">
    <source>
        <dbReference type="ARBA" id="ARBA00022801"/>
    </source>
</evidence>
<dbReference type="GO" id="GO:0005576">
    <property type="term" value="C:extracellular region"/>
    <property type="evidence" value="ECO:0007669"/>
    <property type="project" value="TreeGrafter"/>
</dbReference>
<keyword evidence="9" id="KW-0472">Membrane</keyword>
<evidence type="ECO:0000256" key="1">
    <source>
        <dbReference type="ARBA" id="ARBA00007835"/>
    </source>
</evidence>
<keyword evidence="4 7" id="KW-0442">Lipid degradation</keyword>
<evidence type="ECO:0000256" key="6">
    <source>
        <dbReference type="ARBA" id="ARBA00023180"/>
    </source>
</evidence>
<comment type="similarity">
    <text evidence="1 7">Belongs to the phospholipase B-like family.</text>
</comment>
<dbReference type="Gene3D" id="3.60.60.30">
    <property type="match status" value="1"/>
</dbReference>
<proteinExistence type="inferred from homology"/>
<feature type="signal peptide" evidence="7">
    <location>
        <begin position="1"/>
        <end position="23"/>
    </location>
</feature>
<evidence type="ECO:0000256" key="4">
    <source>
        <dbReference type="ARBA" id="ARBA00022963"/>
    </source>
</evidence>
<feature type="compositionally biased region" description="Basic and acidic residues" evidence="8">
    <location>
        <begin position="661"/>
        <end position="675"/>
    </location>
</feature>